<evidence type="ECO:0000259" key="6">
    <source>
        <dbReference type="Pfam" id="PF01509"/>
    </source>
</evidence>
<evidence type="ECO:0000256" key="2">
    <source>
        <dbReference type="ARBA" id="ARBA00005642"/>
    </source>
</evidence>
<dbReference type="Gene3D" id="3.30.2350.10">
    <property type="entry name" value="Pseudouridine synthase"/>
    <property type="match status" value="1"/>
</dbReference>
<dbReference type="PANTHER" id="PTHR13767:SF2">
    <property type="entry name" value="PSEUDOURIDYLATE SYNTHASE TRUB1"/>
    <property type="match status" value="1"/>
</dbReference>
<evidence type="ECO:0000313" key="8">
    <source>
        <dbReference type="EMBL" id="OAQ20492.1"/>
    </source>
</evidence>
<keyword evidence="9" id="KW-1185">Reference proteome</keyword>
<dbReference type="RefSeq" id="WP_068670718.1">
    <property type="nucleotide sequence ID" value="NZ_LWLG01000010.1"/>
</dbReference>
<keyword evidence="8" id="KW-0456">Lyase</keyword>
<dbReference type="GO" id="GO:0031119">
    <property type="term" value="P:tRNA pseudouridine synthesis"/>
    <property type="evidence" value="ECO:0007669"/>
    <property type="project" value="UniProtKB-UniRule"/>
</dbReference>
<keyword evidence="3 5" id="KW-0819">tRNA processing</keyword>
<reference evidence="8 9" key="1">
    <citation type="submission" date="2016-04" db="EMBL/GenBank/DDBJ databases">
        <title>Genome analysis of Thermosulfurimonas dismutans, the first thermophilic sulfur-disproportionating bacterium of the phylum Thermodesulfobacteria.</title>
        <authorList>
            <person name="Mardanov A.V."/>
            <person name="Beletsky A.V."/>
            <person name="Kadnikov V.V."/>
            <person name="Slobodkin A.I."/>
            <person name="Ravin N.V."/>
        </authorList>
    </citation>
    <scope>NUCLEOTIDE SEQUENCE [LARGE SCALE GENOMIC DNA]</scope>
    <source>
        <strain evidence="8 9">S95</strain>
    </source>
</reference>
<dbReference type="EC" id="5.4.99.25" evidence="5"/>
<dbReference type="PANTHER" id="PTHR13767">
    <property type="entry name" value="TRNA-PSEUDOURIDINE SYNTHASE"/>
    <property type="match status" value="1"/>
</dbReference>
<dbReference type="GO" id="GO:0016829">
    <property type="term" value="F:lyase activity"/>
    <property type="evidence" value="ECO:0007669"/>
    <property type="project" value="UniProtKB-KW"/>
</dbReference>
<dbReference type="Pfam" id="PF16198">
    <property type="entry name" value="TruB_C_2"/>
    <property type="match status" value="1"/>
</dbReference>
<dbReference type="OrthoDB" id="9802309at2"/>
<dbReference type="Proteomes" id="UP000078390">
    <property type="component" value="Unassembled WGS sequence"/>
</dbReference>
<evidence type="ECO:0000256" key="5">
    <source>
        <dbReference type="HAMAP-Rule" id="MF_01080"/>
    </source>
</evidence>
<evidence type="ECO:0000259" key="7">
    <source>
        <dbReference type="Pfam" id="PF16198"/>
    </source>
</evidence>
<sequence length="312" mass="35108">MARNLNGVLVLDKPKDISSTEAVERIKKILRVRKAGHGGTLDPFATGVLPICIGKGTKIAQFILEGDKVYEGCFELGIVTDTYDLTGEVIEKNPVPELSAEEIGKVMEGFLGIIEQVPPPYSAAKYKGRPLYKWARKGIKIEKKPKKVEILEFRLKKFESPRVYFEVYCSKGTYVRSLIHEVGQRLNCGAVLVELRRIRKGPFTIEEALAFEEIEKLAQEERLMEKIISPAEALSFIPAVTISTSMAQRIRQGRPVSLNVLGNLIKLQKVPRKHRVPWLRIVTEEGDLVAVTYYPEKLSGNGWAEMLRVFVS</sequence>
<dbReference type="GO" id="GO:0003723">
    <property type="term" value="F:RNA binding"/>
    <property type="evidence" value="ECO:0007669"/>
    <property type="project" value="InterPro"/>
</dbReference>
<dbReference type="InterPro" id="IPR032819">
    <property type="entry name" value="TruB_C"/>
</dbReference>
<keyword evidence="4 5" id="KW-0413">Isomerase</keyword>
<dbReference type="SUPFAM" id="SSF55120">
    <property type="entry name" value="Pseudouridine synthase"/>
    <property type="match status" value="1"/>
</dbReference>
<comment type="catalytic activity">
    <reaction evidence="1 5">
        <text>uridine(55) in tRNA = pseudouridine(55) in tRNA</text>
        <dbReference type="Rhea" id="RHEA:42532"/>
        <dbReference type="Rhea" id="RHEA-COMP:10101"/>
        <dbReference type="Rhea" id="RHEA-COMP:10102"/>
        <dbReference type="ChEBI" id="CHEBI:65314"/>
        <dbReference type="ChEBI" id="CHEBI:65315"/>
        <dbReference type="EC" id="5.4.99.25"/>
    </reaction>
</comment>
<dbReference type="InterPro" id="IPR002501">
    <property type="entry name" value="PsdUridine_synth_N"/>
</dbReference>
<dbReference type="CDD" id="cd02573">
    <property type="entry name" value="PseudoU_synth_EcTruB"/>
    <property type="match status" value="1"/>
</dbReference>
<dbReference type="Pfam" id="PF01509">
    <property type="entry name" value="TruB_N"/>
    <property type="match status" value="1"/>
</dbReference>
<dbReference type="GO" id="GO:0160148">
    <property type="term" value="F:tRNA pseudouridine(55) synthase activity"/>
    <property type="evidence" value="ECO:0007669"/>
    <property type="project" value="UniProtKB-EC"/>
</dbReference>
<dbReference type="NCBIfam" id="TIGR00431">
    <property type="entry name" value="TruB"/>
    <property type="match status" value="1"/>
</dbReference>
<dbReference type="GO" id="GO:1990481">
    <property type="term" value="P:mRNA pseudouridine synthesis"/>
    <property type="evidence" value="ECO:0007669"/>
    <property type="project" value="TreeGrafter"/>
</dbReference>
<evidence type="ECO:0000256" key="1">
    <source>
        <dbReference type="ARBA" id="ARBA00000385"/>
    </source>
</evidence>
<gene>
    <name evidence="5" type="primary">truB</name>
    <name evidence="8" type="ORF">TDIS_1401</name>
</gene>
<feature type="active site" description="Nucleophile" evidence="5">
    <location>
        <position position="42"/>
    </location>
</feature>
<feature type="domain" description="Pseudouridine synthase II N-terminal" evidence="6">
    <location>
        <begin position="27"/>
        <end position="175"/>
    </location>
</feature>
<proteinExistence type="inferred from homology"/>
<dbReference type="AlphaFoldDB" id="A0A179D4U9"/>
<comment type="function">
    <text evidence="5">Responsible for synthesis of pseudouridine from uracil-55 in the psi GC loop of transfer RNAs.</text>
</comment>
<dbReference type="InterPro" id="IPR014780">
    <property type="entry name" value="tRNA_psdUridine_synth_TruB"/>
</dbReference>
<name>A0A179D4U9_9BACT</name>
<evidence type="ECO:0000313" key="9">
    <source>
        <dbReference type="Proteomes" id="UP000078390"/>
    </source>
</evidence>
<protein>
    <recommendedName>
        <fullName evidence="5">tRNA pseudouridine synthase B</fullName>
        <ecNumber evidence="5">5.4.99.25</ecNumber>
    </recommendedName>
    <alternativeName>
        <fullName evidence="5">tRNA pseudouridine(55) synthase</fullName>
        <shortName evidence="5">Psi55 synthase</shortName>
    </alternativeName>
    <alternativeName>
        <fullName evidence="5">tRNA pseudouridylate synthase</fullName>
    </alternativeName>
    <alternativeName>
        <fullName evidence="5">tRNA-uridine isomerase</fullName>
    </alternativeName>
</protein>
<organism evidence="8 9">
    <name type="scientific">Thermosulfurimonas dismutans</name>
    <dbReference type="NCBI Taxonomy" id="999894"/>
    <lineage>
        <taxon>Bacteria</taxon>
        <taxon>Pseudomonadati</taxon>
        <taxon>Thermodesulfobacteriota</taxon>
        <taxon>Thermodesulfobacteria</taxon>
        <taxon>Thermodesulfobacteriales</taxon>
        <taxon>Thermodesulfobacteriaceae</taxon>
        <taxon>Thermosulfurimonas</taxon>
    </lineage>
</organism>
<evidence type="ECO:0000256" key="4">
    <source>
        <dbReference type="ARBA" id="ARBA00023235"/>
    </source>
</evidence>
<comment type="caution">
    <text evidence="8">The sequence shown here is derived from an EMBL/GenBank/DDBJ whole genome shotgun (WGS) entry which is preliminary data.</text>
</comment>
<evidence type="ECO:0000256" key="3">
    <source>
        <dbReference type="ARBA" id="ARBA00022694"/>
    </source>
</evidence>
<dbReference type="PATRIC" id="fig|999894.6.peg.1399"/>
<accession>A0A179D4U9</accession>
<comment type="similarity">
    <text evidence="2 5">Belongs to the pseudouridine synthase TruB family. Type 1 subfamily.</text>
</comment>
<feature type="domain" description="tRNA pseudouridylate synthase B C-terminal" evidence="7">
    <location>
        <begin position="176"/>
        <end position="234"/>
    </location>
</feature>
<dbReference type="HAMAP" id="MF_01080">
    <property type="entry name" value="TruB_bact"/>
    <property type="match status" value="1"/>
</dbReference>
<dbReference type="InterPro" id="IPR020103">
    <property type="entry name" value="PsdUridine_synth_cat_dom_sf"/>
</dbReference>
<dbReference type="EMBL" id="LWLG01000010">
    <property type="protein sequence ID" value="OAQ20492.1"/>
    <property type="molecule type" value="Genomic_DNA"/>
</dbReference>
<dbReference type="STRING" id="999894.TDIS_1401"/>